<dbReference type="InterPro" id="IPR016181">
    <property type="entry name" value="Acyl_CoA_acyltransferase"/>
</dbReference>
<feature type="domain" description="N-acetyltransferase" evidence="3">
    <location>
        <begin position="124"/>
        <end position="258"/>
    </location>
</feature>
<evidence type="ECO:0000259" key="3">
    <source>
        <dbReference type="PROSITE" id="PS51186"/>
    </source>
</evidence>
<dbReference type="CDD" id="cd04301">
    <property type="entry name" value="NAT_SF"/>
    <property type="match status" value="1"/>
</dbReference>
<dbReference type="STRING" id="37658.SAMN05661086_03200"/>
<dbReference type="PANTHER" id="PTHR43420">
    <property type="entry name" value="ACETYLTRANSFERASE"/>
    <property type="match status" value="1"/>
</dbReference>
<dbReference type="EMBL" id="FOYZ01000015">
    <property type="protein sequence ID" value="SFS00998.1"/>
    <property type="molecule type" value="Genomic_DNA"/>
</dbReference>
<dbReference type="OrthoDB" id="357176at2"/>
<protein>
    <submittedName>
        <fullName evidence="4">Acetyltransferase (GNAT) family protein</fullName>
    </submittedName>
</protein>
<gene>
    <name evidence="4" type="ORF">SAMN05661086_03200</name>
</gene>
<evidence type="ECO:0000256" key="2">
    <source>
        <dbReference type="ARBA" id="ARBA00023315"/>
    </source>
</evidence>
<keyword evidence="5" id="KW-1185">Reference proteome</keyword>
<evidence type="ECO:0000313" key="4">
    <source>
        <dbReference type="EMBL" id="SFS00998.1"/>
    </source>
</evidence>
<dbReference type="SUPFAM" id="SSF55729">
    <property type="entry name" value="Acyl-CoA N-acyltransferases (Nat)"/>
    <property type="match status" value="1"/>
</dbReference>
<dbReference type="RefSeq" id="WP_092562991.1">
    <property type="nucleotide sequence ID" value="NZ_FOYZ01000015.1"/>
</dbReference>
<dbReference type="Pfam" id="PF00583">
    <property type="entry name" value="Acetyltransf_1"/>
    <property type="match status" value="1"/>
</dbReference>
<keyword evidence="2" id="KW-0012">Acyltransferase</keyword>
<sequence length="258" mass="30171">MNDYIYTIEELSLNAWPSHKMEMYDGWLLRFSHNYTHRTNCVNIISPSKIALSDKVLFCENEYRNEKTPCIFKISPLTNPEIDSYLDKQQYKIEHTTEVMTMPLSCFHPYLGHTKLETEAETLVQVTDIITDDWIHNLFHLNGTMDPIHRKIVPAMFKAIPKKTIVVRIEDNQKMIASGLGILDRDHIGLYAIYVDAQYRKRSLGNMICSRIIQEAMRHGASRAYLQVVEGNHTARKLYEGLGFQYLYTYWFRSKPVL</sequence>
<dbReference type="PANTHER" id="PTHR43420:SF44">
    <property type="entry name" value="ACETYLTRANSFERASE YPEA"/>
    <property type="match status" value="1"/>
</dbReference>
<dbReference type="InterPro" id="IPR000182">
    <property type="entry name" value="GNAT_dom"/>
</dbReference>
<dbReference type="AlphaFoldDB" id="A0A1I6LCJ6"/>
<proteinExistence type="predicted"/>
<reference evidence="4 5" key="1">
    <citation type="submission" date="2016-10" db="EMBL/GenBank/DDBJ databases">
        <authorList>
            <person name="de Groot N.N."/>
        </authorList>
    </citation>
    <scope>NUCLEOTIDE SEQUENCE [LARGE SCALE GENOMIC DNA]</scope>
    <source>
        <strain evidence="4 5">743A</strain>
    </source>
</reference>
<evidence type="ECO:0000313" key="5">
    <source>
        <dbReference type="Proteomes" id="UP000199659"/>
    </source>
</evidence>
<keyword evidence="1 4" id="KW-0808">Transferase</keyword>
<dbReference type="Proteomes" id="UP000199659">
    <property type="component" value="Unassembled WGS sequence"/>
</dbReference>
<organism evidence="4 5">
    <name type="scientific">Anaeromicropila populeti</name>
    <dbReference type="NCBI Taxonomy" id="37658"/>
    <lineage>
        <taxon>Bacteria</taxon>
        <taxon>Bacillati</taxon>
        <taxon>Bacillota</taxon>
        <taxon>Clostridia</taxon>
        <taxon>Lachnospirales</taxon>
        <taxon>Lachnospiraceae</taxon>
        <taxon>Anaeromicropila</taxon>
    </lineage>
</organism>
<accession>A0A1I6LCJ6</accession>
<dbReference type="PROSITE" id="PS51186">
    <property type="entry name" value="GNAT"/>
    <property type="match status" value="1"/>
</dbReference>
<dbReference type="Gene3D" id="3.40.630.30">
    <property type="match status" value="1"/>
</dbReference>
<name>A0A1I6LCJ6_9FIRM</name>
<dbReference type="GO" id="GO:0016747">
    <property type="term" value="F:acyltransferase activity, transferring groups other than amino-acyl groups"/>
    <property type="evidence" value="ECO:0007669"/>
    <property type="project" value="InterPro"/>
</dbReference>
<evidence type="ECO:0000256" key="1">
    <source>
        <dbReference type="ARBA" id="ARBA00022679"/>
    </source>
</evidence>
<dbReference type="InterPro" id="IPR050680">
    <property type="entry name" value="YpeA/RimI_acetyltransf"/>
</dbReference>